<dbReference type="Pfam" id="PF02643">
    <property type="entry name" value="DUF192"/>
    <property type="match status" value="1"/>
</dbReference>
<feature type="signal peptide" evidence="1">
    <location>
        <begin position="1"/>
        <end position="31"/>
    </location>
</feature>
<keyword evidence="1" id="KW-0732">Signal</keyword>
<dbReference type="Proteomes" id="UP001211866">
    <property type="component" value="Chromosome"/>
</dbReference>
<reference evidence="3 5" key="3">
    <citation type="submission" date="2022-05" db="EMBL/GenBank/DDBJ databases">
        <title>Complete sequence of strain NY11312.</title>
        <authorList>
            <person name="Zhou D."/>
        </authorList>
    </citation>
    <scope>NUCLEOTIDE SEQUENCE [LARGE SCALE GENOMIC DNA]</scope>
    <source>
        <strain evidence="3 5">NY11312</strain>
    </source>
</reference>
<sequence>MQYRTTTTGPARPVFFACLLAALCISAPAQADETLPTLTLTLGSKKIQAEVADRDETRAQGLMHRESLAPDHGMLFVFEQTGMPCFWMKNTPLPLDIAFITDEGTITNIEAMQPFDLQSHCPVRPVRYALEMEQGWFKQADKKAGEKITGLPALQP</sequence>
<dbReference type="GeneID" id="29368283"/>
<keyword evidence="5" id="KW-1185">Reference proteome</keyword>
<dbReference type="Proteomes" id="UP000245216">
    <property type="component" value="Unassembled WGS sequence"/>
</dbReference>
<dbReference type="EMBL" id="QEXO01000004">
    <property type="protein sequence ID" value="PWE13236.1"/>
    <property type="molecule type" value="Genomic_DNA"/>
</dbReference>
<dbReference type="InterPro" id="IPR003795">
    <property type="entry name" value="DUF192"/>
</dbReference>
<accession>A0A0M7GFB3</accession>
<dbReference type="OrthoDB" id="5526466at2"/>
<feature type="chain" id="PRO_5005812699" evidence="1">
    <location>
        <begin position="32"/>
        <end position="156"/>
    </location>
</feature>
<name>A0A0M7GFB3_ALCFA</name>
<dbReference type="AlphaFoldDB" id="A0A0M7GFB3"/>
<evidence type="ECO:0000313" key="5">
    <source>
        <dbReference type="Proteomes" id="UP001211866"/>
    </source>
</evidence>
<dbReference type="Gene3D" id="2.60.120.1140">
    <property type="entry name" value="Protein of unknown function DUF192"/>
    <property type="match status" value="1"/>
</dbReference>
<protein>
    <submittedName>
        <fullName evidence="2">DUF192 domain-containing protein</fullName>
    </submittedName>
</protein>
<evidence type="ECO:0000313" key="4">
    <source>
        <dbReference type="Proteomes" id="UP000245216"/>
    </source>
</evidence>
<evidence type="ECO:0000313" key="2">
    <source>
        <dbReference type="EMBL" id="PWE13236.1"/>
    </source>
</evidence>
<dbReference type="KEGG" id="afa:UZ73_16625"/>
<evidence type="ECO:0000313" key="3">
    <source>
        <dbReference type="EMBL" id="WBM39779.1"/>
    </source>
</evidence>
<reference evidence="2 4" key="1">
    <citation type="submission" date="2018-05" db="EMBL/GenBank/DDBJ databases">
        <title>Genome Sequence of an Efficient Indole-Degrading Bacterium, Alcaligenes sp.YBY.</title>
        <authorList>
            <person name="Yang B."/>
        </authorList>
    </citation>
    <scope>NUCLEOTIDE SEQUENCE [LARGE SCALE GENOMIC DNA]</scope>
    <source>
        <strain evidence="2 4">YBY</strain>
    </source>
</reference>
<dbReference type="InterPro" id="IPR038695">
    <property type="entry name" value="Saro_0823-like_sf"/>
</dbReference>
<gene>
    <name evidence="2" type="ORF">DF183_15540</name>
    <name evidence="3" type="ORF">M2J83_08185</name>
</gene>
<proteinExistence type="predicted"/>
<dbReference type="PANTHER" id="PTHR37953:SF1">
    <property type="entry name" value="UPF0127 PROTEIN MJ1496"/>
    <property type="match status" value="1"/>
</dbReference>
<dbReference type="STRING" id="511.UZ73_16625"/>
<dbReference type="RefSeq" id="WP_052363017.1">
    <property type="nucleotide sequence ID" value="NZ_CAXOKM010000014.1"/>
</dbReference>
<reference evidence="2 4" key="2">
    <citation type="submission" date="2018-05" db="EMBL/GenBank/DDBJ databases">
        <authorList>
            <person name="Lanie J.A."/>
            <person name="Ng W.-L."/>
            <person name="Kazmierczak K.M."/>
            <person name="Andrzejewski T.M."/>
            <person name="Davidsen T.M."/>
            <person name="Wayne K.J."/>
            <person name="Tettelin H."/>
            <person name="Glass J.I."/>
            <person name="Rusch D."/>
            <person name="Podicherti R."/>
            <person name="Tsui H.-C.T."/>
            <person name="Winkler M.E."/>
        </authorList>
    </citation>
    <scope>NUCLEOTIDE SEQUENCE [LARGE SCALE GENOMIC DNA]</scope>
    <source>
        <strain evidence="2 4">YBY</strain>
    </source>
</reference>
<dbReference type="PANTHER" id="PTHR37953">
    <property type="entry name" value="UPF0127 PROTEIN MJ1496"/>
    <property type="match status" value="1"/>
</dbReference>
<accession>A0A0S2JUQ7</accession>
<organism evidence="2 4">
    <name type="scientific">Alcaligenes faecalis</name>
    <dbReference type="NCBI Taxonomy" id="511"/>
    <lineage>
        <taxon>Bacteria</taxon>
        <taxon>Pseudomonadati</taxon>
        <taxon>Pseudomonadota</taxon>
        <taxon>Betaproteobacteria</taxon>
        <taxon>Burkholderiales</taxon>
        <taxon>Alcaligenaceae</taxon>
        <taxon>Alcaligenes</taxon>
    </lineage>
</organism>
<evidence type="ECO:0000256" key="1">
    <source>
        <dbReference type="SAM" id="SignalP"/>
    </source>
</evidence>
<dbReference type="EMBL" id="CP096916">
    <property type="protein sequence ID" value="WBM39779.1"/>
    <property type="molecule type" value="Genomic_DNA"/>
</dbReference>